<gene>
    <name evidence="3" type="ORF">N5J23_02945</name>
    <name evidence="2" type="ORF">N7330_01080</name>
</gene>
<dbReference type="Proteomes" id="UP001161294">
    <property type="component" value="Unassembled WGS sequence"/>
</dbReference>
<dbReference type="PANTHER" id="PTHR43072">
    <property type="entry name" value="N-ACETYLTRANSFERASE"/>
    <property type="match status" value="1"/>
</dbReference>
<evidence type="ECO:0000313" key="3">
    <source>
        <dbReference type="EMBL" id="MDH2004512.1"/>
    </source>
</evidence>
<protein>
    <submittedName>
        <fullName evidence="3">GNAT family N-acetyltransferase</fullName>
    </submittedName>
</protein>
<dbReference type="InterPro" id="IPR016181">
    <property type="entry name" value="Acyl_CoA_acyltransferase"/>
</dbReference>
<dbReference type="PANTHER" id="PTHR43072:SF8">
    <property type="entry name" value="ACYLTRANSFERASE FABY-RELATED"/>
    <property type="match status" value="1"/>
</dbReference>
<dbReference type="SUPFAM" id="SSF55729">
    <property type="entry name" value="Acyl-CoA N-acyltransferases (Nat)"/>
    <property type="match status" value="1"/>
</dbReference>
<dbReference type="Proteomes" id="UP001158297">
    <property type="component" value="Unassembled WGS sequence"/>
</dbReference>
<feature type="domain" description="N-acetyltransferase" evidence="1">
    <location>
        <begin position="2"/>
        <end position="166"/>
    </location>
</feature>
<dbReference type="RefSeq" id="WP_279841622.1">
    <property type="nucleotide sequence ID" value="NZ_CAXONF010000029.1"/>
</dbReference>
<reference evidence="3" key="1">
    <citation type="submission" date="2022-09" db="EMBL/GenBank/DDBJ databases">
        <title>Intensive care unit water sources are persistently colonized with multi-drug resistant bacteria and are the site of extensive horizontal gene transfer of antibiotic resistance genes.</title>
        <authorList>
            <person name="Diorio-Toth L."/>
        </authorList>
    </citation>
    <scope>NUCLEOTIDE SEQUENCE</scope>
    <source>
        <strain evidence="3">GD03686</strain>
        <strain evidence="2">GD04130</strain>
    </source>
</reference>
<dbReference type="EMBL" id="JAOCJW010000004">
    <property type="protein sequence ID" value="MDH2004512.1"/>
    <property type="molecule type" value="Genomic_DNA"/>
</dbReference>
<dbReference type="InterPro" id="IPR000182">
    <property type="entry name" value="GNAT_dom"/>
</dbReference>
<sequence length="174" mass="18908">MPNVRSSQPLDVPAITAIYRHHVLHGTGTFEIEPPSLADMTTRRQDVLNKQLPWLVAEGEDGSILGYAYANWFKPRPAYRFSAEDSIYVSDQARGQGIGRLLLDALCRECEAVGVRKLIAVIGDSTNAGSVGVHRAAGFAHVGTLNAVGWKFDRWLDVVMMEKSLGAGASTSPE</sequence>
<organism evidence="3 4">
    <name type="scientific">Comamonas aquatica</name>
    <dbReference type="NCBI Taxonomy" id="225991"/>
    <lineage>
        <taxon>Bacteria</taxon>
        <taxon>Pseudomonadati</taxon>
        <taxon>Pseudomonadota</taxon>
        <taxon>Betaproteobacteria</taxon>
        <taxon>Burkholderiales</taxon>
        <taxon>Comamonadaceae</taxon>
        <taxon>Comamonas</taxon>
    </lineage>
</organism>
<dbReference type="CDD" id="cd04301">
    <property type="entry name" value="NAT_SF"/>
    <property type="match status" value="1"/>
</dbReference>
<accession>A0AA43AVN6</accession>
<name>A0AA43AVN6_9BURK</name>
<dbReference type="AlphaFoldDB" id="A0AA43AVN6"/>
<dbReference type="GO" id="GO:0016747">
    <property type="term" value="F:acyltransferase activity, transferring groups other than amino-acyl groups"/>
    <property type="evidence" value="ECO:0007669"/>
    <property type="project" value="InterPro"/>
</dbReference>
<comment type="caution">
    <text evidence="3">The sequence shown here is derived from an EMBL/GenBank/DDBJ whole genome shotgun (WGS) entry which is preliminary data.</text>
</comment>
<proteinExistence type="predicted"/>
<dbReference type="Pfam" id="PF00583">
    <property type="entry name" value="Acetyltransf_1"/>
    <property type="match status" value="1"/>
</dbReference>
<evidence type="ECO:0000259" key="1">
    <source>
        <dbReference type="PROSITE" id="PS51186"/>
    </source>
</evidence>
<dbReference type="PROSITE" id="PS51186">
    <property type="entry name" value="GNAT"/>
    <property type="match status" value="1"/>
</dbReference>
<dbReference type="EMBL" id="JAODZU010000001">
    <property type="protein sequence ID" value="MDH0361656.1"/>
    <property type="molecule type" value="Genomic_DNA"/>
</dbReference>
<dbReference type="Gene3D" id="3.40.630.30">
    <property type="match status" value="1"/>
</dbReference>
<evidence type="ECO:0000313" key="4">
    <source>
        <dbReference type="Proteomes" id="UP001161294"/>
    </source>
</evidence>
<evidence type="ECO:0000313" key="2">
    <source>
        <dbReference type="EMBL" id="MDH0361656.1"/>
    </source>
</evidence>